<accession>A0A1G6YUD9</accession>
<dbReference type="OrthoDB" id="9977615at2"/>
<protein>
    <submittedName>
        <fullName evidence="1">Uncharacterized protein</fullName>
    </submittedName>
</protein>
<dbReference type="AlphaFoldDB" id="A0A1G6YUD9"/>
<proteinExistence type="predicted"/>
<keyword evidence="2" id="KW-1185">Reference proteome</keyword>
<name>A0A1G6YUD9_9ACTN</name>
<gene>
    <name evidence="1" type="ORF">SAMN05216270_109178</name>
</gene>
<dbReference type="Proteomes" id="UP000198949">
    <property type="component" value="Unassembled WGS sequence"/>
</dbReference>
<evidence type="ECO:0000313" key="1">
    <source>
        <dbReference type="EMBL" id="SDD93968.1"/>
    </source>
</evidence>
<evidence type="ECO:0000313" key="2">
    <source>
        <dbReference type="Proteomes" id="UP000198949"/>
    </source>
</evidence>
<sequence>MKNDYYVSYSRIADHGGNFGFGYAIFTLTRPLTGDVVKEMHDYLNGENPGNNIIILSFQRLESPQAQTSSV</sequence>
<dbReference type="EMBL" id="FNAD01000009">
    <property type="protein sequence ID" value="SDD93968.1"/>
    <property type="molecule type" value="Genomic_DNA"/>
</dbReference>
<dbReference type="STRING" id="58114.SAMN05216270_109178"/>
<reference evidence="2" key="1">
    <citation type="submission" date="2016-10" db="EMBL/GenBank/DDBJ databases">
        <authorList>
            <person name="Varghese N."/>
            <person name="Submissions S."/>
        </authorList>
    </citation>
    <scope>NUCLEOTIDE SEQUENCE [LARGE SCALE GENOMIC DNA]</scope>
    <source>
        <strain evidence="2">CGMCC 4.3516</strain>
    </source>
</reference>
<dbReference type="RefSeq" id="WP_091037479.1">
    <property type="nucleotide sequence ID" value="NZ_FNAD01000009.1"/>
</dbReference>
<organism evidence="1 2">
    <name type="scientific">Glycomyces harbinensis</name>
    <dbReference type="NCBI Taxonomy" id="58114"/>
    <lineage>
        <taxon>Bacteria</taxon>
        <taxon>Bacillati</taxon>
        <taxon>Actinomycetota</taxon>
        <taxon>Actinomycetes</taxon>
        <taxon>Glycomycetales</taxon>
        <taxon>Glycomycetaceae</taxon>
        <taxon>Glycomyces</taxon>
    </lineage>
</organism>